<dbReference type="AlphaFoldDB" id="A0A7J8QUG8"/>
<proteinExistence type="predicted"/>
<keyword evidence="2" id="KW-1185">Reference proteome</keyword>
<organism evidence="1 2">
    <name type="scientific">Gossypium davidsonii</name>
    <name type="common">Davidson's cotton</name>
    <name type="synonym">Gossypium klotzschianum subsp. davidsonii</name>
    <dbReference type="NCBI Taxonomy" id="34287"/>
    <lineage>
        <taxon>Eukaryota</taxon>
        <taxon>Viridiplantae</taxon>
        <taxon>Streptophyta</taxon>
        <taxon>Embryophyta</taxon>
        <taxon>Tracheophyta</taxon>
        <taxon>Spermatophyta</taxon>
        <taxon>Magnoliopsida</taxon>
        <taxon>eudicotyledons</taxon>
        <taxon>Gunneridae</taxon>
        <taxon>Pentapetalae</taxon>
        <taxon>rosids</taxon>
        <taxon>malvids</taxon>
        <taxon>Malvales</taxon>
        <taxon>Malvaceae</taxon>
        <taxon>Malvoideae</taxon>
        <taxon>Gossypium</taxon>
    </lineage>
</organism>
<comment type="caution">
    <text evidence="1">The sequence shown here is derived from an EMBL/GenBank/DDBJ whole genome shotgun (WGS) entry which is preliminary data.</text>
</comment>
<reference evidence="1 2" key="1">
    <citation type="journal article" date="2019" name="Genome Biol. Evol.">
        <title>Insights into the evolution of the New World diploid cottons (Gossypium, subgenus Houzingenia) based on genome sequencing.</title>
        <authorList>
            <person name="Grover C.E."/>
            <person name="Arick M.A. 2nd"/>
            <person name="Thrash A."/>
            <person name="Conover J.L."/>
            <person name="Sanders W.S."/>
            <person name="Peterson D.G."/>
            <person name="Frelichowski J.E."/>
            <person name="Scheffler J.A."/>
            <person name="Scheffler B.E."/>
            <person name="Wendel J.F."/>
        </authorList>
    </citation>
    <scope>NUCLEOTIDE SEQUENCE [LARGE SCALE GENOMIC DNA]</scope>
    <source>
        <strain evidence="1">27</strain>
        <tissue evidence="1">Leaf</tissue>
    </source>
</reference>
<name>A0A7J8QUG8_GOSDV</name>
<evidence type="ECO:0000313" key="1">
    <source>
        <dbReference type="EMBL" id="MBA0605219.1"/>
    </source>
</evidence>
<gene>
    <name evidence="1" type="ORF">Godav_017811</name>
</gene>
<sequence>MLLVFGLEKVMKGGAKASTKNTQVSVCSLRVPMVG</sequence>
<dbReference type="EMBL" id="JABFAC010000001">
    <property type="protein sequence ID" value="MBA0605219.1"/>
    <property type="molecule type" value="Genomic_DNA"/>
</dbReference>
<protein>
    <submittedName>
        <fullName evidence="1">Uncharacterized protein</fullName>
    </submittedName>
</protein>
<evidence type="ECO:0000313" key="2">
    <source>
        <dbReference type="Proteomes" id="UP000593561"/>
    </source>
</evidence>
<dbReference type="Proteomes" id="UP000593561">
    <property type="component" value="Unassembled WGS sequence"/>
</dbReference>
<accession>A0A7J8QUG8</accession>